<dbReference type="SUPFAM" id="SSF52777">
    <property type="entry name" value="CoA-dependent acyltransferases"/>
    <property type="match status" value="1"/>
</dbReference>
<name>A0A124G392_9EURY</name>
<dbReference type="InterPro" id="IPR001707">
    <property type="entry name" value="Cmp_AcTrfase"/>
</dbReference>
<dbReference type="AlphaFoldDB" id="A0A124G392"/>
<sequence>MDDDNIKEPEVFEDMLLEYSGHVIDPNKLSNYDRASMAYFTDSKMVRQPRLHITISLDITKAHRDFLDRAEPEDTFTAYLTWGLLATIQKHPRLSWRQIDGVWYAFDNLPLFLPVTSGLKGDRLVSVLLKDITGADWDSFSSRYNSAIQEAREEALRAWSDPFANKLHWSVYHVIGNLPALQFTGLILHESGFETTRPMFYFGHRHQVQDDLFVPFAVQFHHATFDPVLLTDFLADFQKQVG</sequence>
<dbReference type="Proteomes" id="UP000057043">
    <property type="component" value="Unassembled WGS sequence"/>
</dbReference>
<evidence type="ECO:0000313" key="4">
    <source>
        <dbReference type="Proteomes" id="UP000057043"/>
    </source>
</evidence>
<dbReference type="EMBL" id="LGFT01000039">
    <property type="protein sequence ID" value="KUK43975.1"/>
    <property type="molecule type" value="Genomic_DNA"/>
</dbReference>
<dbReference type="GO" id="GO:0008811">
    <property type="term" value="F:chloramphenicol O-acetyltransferase activity"/>
    <property type="evidence" value="ECO:0007669"/>
    <property type="project" value="InterPro"/>
</dbReference>
<dbReference type="EMBL" id="LGHB01000018">
    <property type="protein sequence ID" value="KUK96187.1"/>
    <property type="molecule type" value="Genomic_DNA"/>
</dbReference>
<accession>A0A124G392</accession>
<dbReference type="InterPro" id="IPR023213">
    <property type="entry name" value="CAT-like_dom_sf"/>
</dbReference>
<evidence type="ECO:0000313" key="2">
    <source>
        <dbReference type="EMBL" id="KUK96187.1"/>
    </source>
</evidence>
<reference evidence="2" key="1">
    <citation type="journal article" date="2015" name="MBio">
        <title>Genome-resolved metagenomic analysis reveals roles for candidate phyla and other microbial community members in biogeochemical transformations in oil reservoirs.</title>
        <authorList>
            <person name="Hu P."/>
            <person name="Tom L."/>
            <person name="Singh A."/>
            <person name="Thomas B.C."/>
            <person name="Baker B.J."/>
            <person name="Piceno Y.M."/>
            <person name="Andersen G.L."/>
            <person name="Banfield J.F."/>
        </authorList>
    </citation>
    <scope>NUCLEOTIDE SEQUENCE [LARGE SCALE GENOMIC DNA]</scope>
    <source>
        <strain evidence="2">56_747</strain>
    </source>
</reference>
<evidence type="ECO:0000313" key="3">
    <source>
        <dbReference type="Proteomes" id="UP000053961"/>
    </source>
</evidence>
<evidence type="ECO:0008006" key="5">
    <source>
        <dbReference type="Google" id="ProtNLM"/>
    </source>
</evidence>
<gene>
    <name evidence="1" type="ORF">XD72_1662</name>
    <name evidence="2" type="ORF">XE07_1299</name>
</gene>
<evidence type="ECO:0000313" key="1">
    <source>
        <dbReference type="EMBL" id="KUK43975.1"/>
    </source>
</evidence>
<dbReference type="PANTHER" id="PTHR38474">
    <property type="entry name" value="SLR0299 PROTEIN"/>
    <property type="match status" value="1"/>
</dbReference>
<organism evidence="2 3">
    <name type="scientific">Methanothrix harundinacea</name>
    <dbReference type="NCBI Taxonomy" id="301375"/>
    <lineage>
        <taxon>Archaea</taxon>
        <taxon>Methanobacteriati</taxon>
        <taxon>Methanobacteriota</taxon>
        <taxon>Stenosarchaea group</taxon>
        <taxon>Methanomicrobia</taxon>
        <taxon>Methanotrichales</taxon>
        <taxon>Methanotrichaceae</taxon>
        <taxon>Methanothrix</taxon>
    </lineage>
</organism>
<protein>
    <recommendedName>
        <fullName evidence="5">Chloramphenicol acetyltransferase</fullName>
    </recommendedName>
</protein>
<dbReference type="SMART" id="SM01059">
    <property type="entry name" value="CAT"/>
    <property type="match status" value="1"/>
</dbReference>
<comment type="caution">
    <text evidence="2">The sequence shown here is derived from an EMBL/GenBank/DDBJ whole genome shotgun (WGS) entry which is preliminary data.</text>
</comment>
<proteinExistence type="predicted"/>
<reference evidence="3 4" key="2">
    <citation type="journal article" date="2015" name="MBio">
        <title>Genome-Resolved Metagenomic Analysis Reveals Roles for Candidate Phyla and Other Microbial Community Members in Biogeochemical Transformations in Oil Reservoirs.</title>
        <authorList>
            <person name="Hu P."/>
            <person name="Tom L."/>
            <person name="Singh A."/>
            <person name="Thomas B.C."/>
            <person name="Baker B.J."/>
            <person name="Piceno Y.M."/>
            <person name="Andersen G.L."/>
            <person name="Banfield J.F."/>
        </authorList>
    </citation>
    <scope>NUCLEOTIDE SEQUENCE [LARGE SCALE GENOMIC DNA]</scope>
    <source>
        <strain evidence="1">57_489</strain>
    </source>
</reference>
<dbReference type="PATRIC" id="fig|301375.6.peg.237"/>
<dbReference type="Proteomes" id="UP000053961">
    <property type="component" value="Unassembled WGS sequence"/>
</dbReference>
<dbReference type="PANTHER" id="PTHR38474:SF1">
    <property type="entry name" value="SLR0299 PROTEIN"/>
    <property type="match status" value="1"/>
</dbReference>
<dbReference type="Gene3D" id="3.30.559.10">
    <property type="entry name" value="Chloramphenicol acetyltransferase-like domain"/>
    <property type="match status" value="1"/>
</dbReference>